<dbReference type="RefSeq" id="XP_032791000.2">
    <property type="nucleotide sequence ID" value="XM_032935109.2"/>
</dbReference>
<sequence length="522" mass="58582">MAVTYRAIERYSARRVPPLPSESVGLKHVNQIICRAASFYFARLKSLLGTDLNLFGTVRLWLTNLVLVAYFTLVPYFLITAVLKWTVRWILTYYYSSREGIRCVTFDDDANRNYKGHLSSWAFSVYLVDSGGASPAQLLQSIIDCTKDQPALKLVRKAEAFGWIHLWKLPQPSESPLRMTVQELPPVWKHQLVTEDSVHEYVSEIYQRPDGIETDSQRPPWRVYLIPLALANDPDTVFSSSSNCCLLVRCHRLLCNPLDSLIREALDKRWIERDGPTSSRVSQSFDTPQRTVATGSGCVHVSWTHPIPSIDFIDRICLLTGATSAQVVLAAFCQSINQCYRQSAASTGTLQVDMKAGSSHHYYTLPLGSASLEDGQFVLKTLERQLEKPSDPYRTIPANSCFPLRGMAAQTNVLSVQMDVVDSCKSLSGISGSFFQWTAFPTPLIPIRLCLWTDESSIRLGLIQHHQLLLPVRADDIERRIHQLAAGLGVQNRRPLSRHSSASSSPQRLTPPPTPRPSDISR</sequence>
<dbReference type="GeneID" id="116928045"/>
<protein>
    <submittedName>
        <fullName evidence="3">Uncharacterized protein</fullName>
    </submittedName>
</protein>
<keyword evidence="2" id="KW-1133">Transmembrane helix</keyword>
<dbReference type="KEGG" id="dmk:116928045"/>
<evidence type="ECO:0000256" key="2">
    <source>
        <dbReference type="SAM" id="Phobius"/>
    </source>
</evidence>
<dbReference type="OrthoDB" id="6351108at2759"/>
<proteinExistence type="predicted"/>
<feature type="compositionally biased region" description="Low complexity" evidence="1">
    <location>
        <begin position="498"/>
        <end position="508"/>
    </location>
</feature>
<dbReference type="EMBL" id="GDIQ01045016">
    <property type="protein sequence ID" value="JAN49721.1"/>
    <property type="molecule type" value="Transcribed_RNA"/>
</dbReference>
<keyword evidence="2" id="KW-0812">Transmembrane</keyword>
<name>A0A0P6FPX6_9CRUS</name>
<reference evidence="3" key="1">
    <citation type="submission" date="2015-10" db="EMBL/GenBank/DDBJ databases">
        <title>EvidentialGene: Evidence-directed Construction of Complete mRNA Transcriptomes without Genomes.</title>
        <authorList>
            <person name="Gilbert D.G."/>
        </authorList>
    </citation>
    <scope>NUCLEOTIDE SEQUENCE</scope>
</reference>
<keyword evidence="2" id="KW-0472">Membrane</keyword>
<dbReference type="AlphaFoldDB" id="A0A0P6FPX6"/>
<evidence type="ECO:0000256" key="1">
    <source>
        <dbReference type="SAM" id="MobiDB-lite"/>
    </source>
</evidence>
<feature type="transmembrane region" description="Helical" evidence="2">
    <location>
        <begin position="61"/>
        <end position="83"/>
    </location>
</feature>
<organism evidence="3">
    <name type="scientific">Daphnia magna</name>
    <dbReference type="NCBI Taxonomy" id="35525"/>
    <lineage>
        <taxon>Eukaryota</taxon>
        <taxon>Metazoa</taxon>
        <taxon>Ecdysozoa</taxon>
        <taxon>Arthropoda</taxon>
        <taxon>Crustacea</taxon>
        <taxon>Branchiopoda</taxon>
        <taxon>Diplostraca</taxon>
        <taxon>Cladocera</taxon>
        <taxon>Anomopoda</taxon>
        <taxon>Daphniidae</taxon>
        <taxon>Daphnia</taxon>
    </lineage>
</organism>
<feature type="region of interest" description="Disordered" evidence="1">
    <location>
        <begin position="492"/>
        <end position="522"/>
    </location>
</feature>
<accession>A0A0P6FPX6</accession>
<evidence type="ECO:0000313" key="3">
    <source>
        <dbReference type="EMBL" id="JAN49721.1"/>
    </source>
</evidence>